<dbReference type="AlphaFoldDB" id="A0A5R9Q7Q2"/>
<evidence type="ECO:0008006" key="4">
    <source>
        <dbReference type="Google" id="ProtNLM"/>
    </source>
</evidence>
<evidence type="ECO:0000313" key="2">
    <source>
        <dbReference type="EMBL" id="TLX48417.1"/>
    </source>
</evidence>
<feature type="signal peptide" evidence="1">
    <location>
        <begin position="1"/>
        <end position="20"/>
    </location>
</feature>
<protein>
    <recommendedName>
        <fullName evidence="4">DUF3466 domain-containing protein</fullName>
    </recommendedName>
</protein>
<dbReference type="OrthoDB" id="6219137at2"/>
<evidence type="ECO:0000313" key="3">
    <source>
        <dbReference type="Proteomes" id="UP000309186"/>
    </source>
</evidence>
<dbReference type="InterPro" id="IPR022562">
    <property type="entry name" value="DUF3466"/>
</dbReference>
<dbReference type="NCBIfam" id="TIGR03501">
    <property type="entry name" value="GlyGly_CTERM"/>
    <property type="match status" value="1"/>
</dbReference>
<feature type="chain" id="PRO_5024445021" description="DUF3466 domain-containing protein" evidence="1">
    <location>
        <begin position="21"/>
        <end position="579"/>
    </location>
</feature>
<dbReference type="RefSeq" id="WP_138478582.1">
    <property type="nucleotide sequence ID" value="NZ_PPSW01000006.1"/>
</dbReference>
<dbReference type="Proteomes" id="UP000309186">
    <property type="component" value="Unassembled WGS sequence"/>
</dbReference>
<dbReference type="InterPro" id="IPR020008">
    <property type="entry name" value="GlyGly_CTERM"/>
</dbReference>
<name>A0A5R9Q7Q2_9GAMM</name>
<gene>
    <name evidence="2" type="ORF">C1E24_02920</name>
</gene>
<sequence>MKKTILAASMLSVLSSTALAATYQLTELPRYENGKNTFISDVNESGDIIGAATQLFNYAIDVSYLNFDESDLKTAYDRYVDALADINEEPTFTLEDVKNGITSTNADANSFMLGFLAGKSSDAEYQKLNDRIGLTITANSADELVIFDTQATYADSLTRSVTNFPTAITNDGVIVAWGSAPYRQEVFKKEGEDDKFVFVRDWSSRGLVISPSGKRVTLEPELNTYGGYSLVSDIVQLDSGNYIAVGSSSVSIPENSQENYDEQCDGVDELVQVCSWDLQRGSFYDTEAYKWELDNNLNVVSTTKLGLGLVRKEDETSTFSSLALATNKNGIAVGYSNVRNTDDDRLYSYEQAGYFKDGKFIRIHPHETYIQGGKAIDINNNNVVIGNYYEQGRSYGGGVIVRKKVGFYYDINSDTYKEIPAFFNGSKATLRDINDKGQIIGQGEIEKNTSVPKYEAFLYEIGSDTVTNINDFLPCRAEDGSAFPYTIAEATKITESGHIYANATKTVERRDSLGQVMKDSEGNIEKEAVSVPVLLTPIAGGSIEECTPPEAEKYERQSASFGFLSIFALPLLWLRRRRA</sequence>
<proteinExistence type="predicted"/>
<comment type="caution">
    <text evidence="2">The sequence shown here is derived from an EMBL/GenBank/DDBJ whole genome shotgun (WGS) entry which is preliminary data.</text>
</comment>
<accession>A0A5R9Q7Q2</accession>
<organism evidence="2 3">
    <name type="scientific">Pseudoalteromonas phenolica</name>
    <dbReference type="NCBI Taxonomy" id="161398"/>
    <lineage>
        <taxon>Bacteria</taxon>
        <taxon>Pseudomonadati</taxon>
        <taxon>Pseudomonadota</taxon>
        <taxon>Gammaproteobacteria</taxon>
        <taxon>Alteromonadales</taxon>
        <taxon>Pseudoalteromonadaceae</taxon>
        <taxon>Pseudoalteromonas</taxon>
    </lineage>
</organism>
<dbReference type="EMBL" id="PPSW01000006">
    <property type="protein sequence ID" value="TLX48417.1"/>
    <property type="molecule type" value="Genomic_DNA"/>
</dbReference>
<evidence type="ECO:0000256" key="1">
    <source>
        <dbReference type="SAM" id="SignalP"/>
    </source>
</evidence>
<keyword evidence="1" id="KW-0732">Signal</keyword>
<dbReference type="Pfam" id="PF11949">
    <property type="entry name" value="DUF3466"/>
    <property type="match status" value="1"/>
</dbReference>
<reference evidence="2 3" key="1">
    <citation type="submission" date="2018-01" db="EMBL/GenBank/DDBJ databases">
        <title>Co-occurrence of chitin degradation, pigmentation and bioactivity in marine Pseudoalteromonas.</title>
        <authorList>
            <person name="Paulsen S."/>
            <person name="Gram L."/>
            <person name="Machado H."/>
        </authorList>
    </citation>
    <scope>NUCLEOTIDE SEQUENCE [LARGE SCALE GENOMIC DNA]</scope>
    <source>
        <strain evidence="2 3">S3663</strain>
    </source>
</reference>